<evidence type="ECO:0000256" key="4">
    <source>
        <dbReference type="ARBA" id="ARBA00023015"/>
    </source>
</evidence>
<dbReference type="VEuPathDB" id="FungiDB:PV06_08170"/>
<evidence type="ECO:0000313" key="9">
    <source>
        <dbReference type="EMBL" id="KIW39568.1"/>
    </source>
</evidence>
<dbReference type="GO" id="GO:0045944">
    <property type="term" value="P:positive regulation of transcription by RNA polymerase II"/>
    <property type="evidence" value="ECO:0007669"/>
    <property type="project" value="TreeGrafter"/>
</dbReference>
<keyword evidence="4" id="KW-0805">Transcription regulation</keyword>
<gene>
    <name evidence="9" type="ORF">PV06_08170</name>
</gene>
<dbReference type="GO" id="GO:0008270">
    <property type="term" value="F:zinc ion binding"/>
    <property type="evidence" value="ECO:0007669"/>
    <property type="project" value="InterPro"/>
</dbReference>
<dbReference type="PROSITE" id="PS50048">
    <property type="entry name" value="ZN2_CY6_FUNGAL_2"/>
    <property type="match status" value="1"/>
</dbReference>
<evidence type="ECO:0000256" key="5">
    <source>
        <dbReference type="ARBA" id="ARBA00023125"/>
    </source>
</evidence>
<keyword evidence="3" id="KW-0862">Zinc</keyword>
<dbReference type="CDD" id="cd12148">
    <property type="entry name" value="fungal_TF_MHR"/>
    <property type="match status" value="1"/>
</dbReference>
<dbReference type="Pfam" id="PF00172">
    <property type="entry name" value="Zn_clus"/>
    <property type="match status" value="1"/>
</dbReference>
<accession>A0A0D2D8Z3</accession>
<keyword evidence="10" id="KW-1185">Reference proteome</keyword>
<keyword evidence="2" id="KW-0479">Metal-binding</keyword>
<proteinExistence type="predicted"/>
<dbReference type="InterPro" id="IPR036864">
    <property type="entry name" value="Zn2-C6_fun-type_DNA-bd_sf"/>
</dbReference>
<evidence type="ECO:0000256" key="7">
    <source>
        <dbReference type="ARBA" id="ARBA00023242"/>
    </source>
</evidence>
<dbReference type="EMBL" id="KN847339">
    <property type="protein sequence ID" value="KIW39568.1"/>
    <property type="molecule type" value="Genomic_DNA"/>
</dbReference>
<dbReference type="SMART" id="SM00906">
    <property type="entry name" value="Fungal_trans"/>
    <property type="match status" value="1"/>
</dbReference>
<name>A0A0D2D8Z3_9EURO</name>
<dbReference type="SMART" id="SM00066">
    <property type="entry name" value="GAL4"/>
    <property type="match status" value="1"/>
</dbReference>
<evidence type="ECO:0000256" key="6">
    <source>
        <dbReference type="ARBA" id="ARBA00023163"/>
    </source>
</evidence>
<dbReference type="CDD" id="cd00067">
    <property type="entry name" value="GAL4"/>
    <property type="match status" value="1"/>
</dbReference>
<dbReference type="AlphaFoldDB" id="A0A0D2D8Z3"/>
<dbReference type="InterPro" id="IPR001138">
    <property type="entry name" value="Zn2Cys6_DnaBD"/>
</dbReference>
<dbReference type="PANTHER" id="PTHR47782:SF12">
    <property type="entry name" value="ZN(II)2CYS6 TRANSCRIPTION FACTOR (EUROFUNG)"/>
    <property type="match status" value="1"/>
</dbReference>
<feature type="domain" description="Zn(2)-C6 fungal-type" evidence="8">
    <location>
        <begin position="8"/>
        <end position="35"/>
    </location>
</feature>
<dbReference type="Pfam" id="PF04082">
    <property type="entry name" value="Fungal_trans"/>
    <property type="match status" value="1"/>
</dbReference>
<dbReference type="PANTHER" id="PTHR47782">
    <property type="entry name" value="ZN(II)2CYS6 TRANSCRIPTION FACTOR (EUROFUNG)-RELATED"/>
    <property type="match status" value="1"/>
</dbReference>
<keyword evidence="5" id="KW-0238">DNA-binding</keyword>
<sequence length="723" mass="80073">MTNGVLRACTRCHAKKIKCDGTLNCKNCSDAGAPCEPYTRLRRIELHKDTQARLTWLEDELASIFNVDCHLVKTGTPLEPLIKNSNTNSAAFHCPAAQGDGQEQTPEIIAPAIHHTEQQNDGAGHNSLNMDAPETGLLALNATGELRYLGPSSGSFFATYAASLARSCVPSQNVRSHASSTTDNQISPERTATVANVHHILSSEAIRLLTHSFRIWTLPLYPLFSYKDLDSLVARCGSLQTTPRTENTEQSRDLIIFYLVMALGSINASNTIRQRSDALSKPTHTVPSASLLYAKALELFEHDVQHLRPSVSLIQILLLISIYSSYGPSGFSQWQLAGLAMRMTLELGLHCFHHKWQMPDHDSDRRNRVFWTVYIIEISLAYNLGRPPSIVNDHITAPLPASTDESVLALHHVRHRQIQNKVIASVYCTNPPKSLSSEDGARIIQDLQAELDDWRTRLGQLCQQEQRSAYPLCYWERLYHGTSFVLHRSSPLCPRPSSESAARCIRSAGTYVDNLLTVLRTSNVPLTWMLVQGVLFAGLTMLVTARTTASELVQRLDATLWLADFANWTRKCSMCIAIMNERWSEDLLSRLDAQFEALASDTLTMVAASLTSRNESAGALETCVPISDPTTNMAAPTSEAISPPAWPGDASPTYMDLPMSTDLGSLDPFGDLLGFDNGQAFWNFFPSQSGFDVLDALVSEQSQRQDFHAHIHSEPQTWADMLP</sequence>
<dbReference type="GO" id="GO:0006351">
    <property type="term" value="P:DNA-templated transcription"/>
    <property type="evidence" value="ECO:0007669"/>
    <property type="project" value="InterPro"/>
</dbReference>
<reference evidence="9 10" key="1">
    <citation type="submission" date="2015-01" db="EMBL/GenBank/DDBJ databases">
        <title>The Genome Sequence of Exophiala oligosperma CBS72588.</title>
        <authorList>
            <consortium name="The Broad Institute Genomics Platform"/>
            <person name="Cuomo C."/>
            <person name="de Hoog S."/>
            <person name="Gorbushina A."/>
            <person name="Stielow B."/>
            <person name="Teixiera M."/>
            <person name="Abouelleil A."/>
            <person name="Chapman S.B."/>
            <person name="Priest M."/>
            <person name="Young S.K."/>
            <person name="Wortman J."/>
            <person name="Nusbaum C."/>
            <person name="Birren B."/>
        </authorList>
    </citation>
    <scope>NUCLEOTIDE SEQUENCE [LARGE SCALE GENOMIC DNA]</scope>
    <source>
        <strain evidence="9 10">CBS 72588</strain>
    </source>
</reference>
<evidence type="ECO:0000256" key="3">
    <source>
        <dbReference type="ARBA" id="ARBA00022833"/>
    </source>
</evidence>
<dbReference type="PROSITE" id="PS00463">
    <property type="entry name" value="ZN2_CY6_FUNGAL_1"/>
    <property type="match status" value="1"/>
</dbReference>
<keyword evidence="6" id="KW-0804">Transcription</keyword>
<dbReference type="InterPro" id="IPR052202">
    <property type="entry name" value="Yeast_MetPath_Reg"/>
</dbReference>
<dbReference type="GO" id="GO:0005634">
    <property type="term" value="C:nucleus"/>
    <property type="evidence" value="ECO:0007669"/>
    <property type="project" value="UniProtKB-SubCell"/>
</dbReference>
<evidence type="ECO:0000313" key="10">
    <source>
        <dbReference type="Proteomes" id="UP000053342"/>
    </source>
</evidence>
<organism evidence="9 10">
    <name type="scientific">Exophiala oligosperma</name>
    <dbReference type="NCBI Taxonomy" id="215243"/>
    <lineage>
        <taxon>Eukaryota</taxon>
        <taxon>Fungi</taxon>
        <taxon>Dikarya</taxon>
        <taxon>Ascomycota</taxon>
        <taxon>Pezizomycotina</taxon>
        <taxon>Eurotiomycetes</taxon>
        <taxon>Chaetothyriomycetidae</taxon>
        <taxon>Chaetothyriales</taxon>
        <taxon>Herpotrichiellaceae</taxon>
        <taxon>Exophiala</taxon>
    </lineage>
</organism>
<dbReference type="SUPFAM" id="SSF57701">
    <property type="entry name" value="Zn2/Cys6 DNA-binding domain"/>
    <property type="match status" value="1"/>
</dbReference>
<dbReference type="RefSeq" id="XP_016259784.1">
    <property type="nucleotide sequence ID" value="XM_016409476.1"/>
</dbReference>
<evidence type="ECO:0000256" key="1">
    <source>
        <dbReference type="ARBA" id="ARBA00004123"/>
    </source>
</evidence>
<dbReference type="GO" id="GO:0043565">
    <property type="term" value="F:sequence-specific DNA binding"/>
    <property type="evidence" value="ECO:0007669"/>
    <property type="project" value="TreeGrafter"/>
</dbReference>
<dbReference type="GeneID" id="27360244"/>
<dbReference type="Proteomes" id="UP000053342">
    <property type="component" value="Unassembled WGS sequence"/>
</dbReference>
<keyword evidence="7" id="KW-0539">Nucleus</keyword>
<dbReference type="GO" id="GO:0000981">
    <property type="term" value="F:DNA-binding transcription factor activity, RNA polymerase II-specific"/>
    <property type="evidence" value="ECO:0007669"/>
    <property type="project" value="InterPro"/>
</dbReference>
<dbReference type="HOGENOM" id="CLU_023249_0_0_1"/>
<dbReference type="OrthoDB" id="4236860at2759"/>
<evidence type="ECO:0000259" key="8">
    <source>
        <dbReference type="PROSITE" id="PS50048"/>
    </source>
</evidence>
<comment type="subcellular location">
    <subcellularLocation>
        <location evidence="1">Nucleus</location>
    </subcellularLocation>
</comment>
<evidence type="ECO:0000256" key="2">
    <source>
        <dbReference type="ARBA" id="ARBA00022723"/>
    </source>
</evidence>
<protein>
    <recommendedName>
        <fullName evidence="8">Zn(2)-C6 fungal-type domain-containing protein</fullName>
    </recommendedName>
</protein>
<dbReference type="Gene3D" id="4.10.240.10">
    <property type="entry name" value="Zn(2)-C6 fungal-type DNA-binding domain"/>
    <property type="match status" value="1"/>
</dbReference>
<dbReference type="InterPro" id="IPR007219">
    <property type="entry name" value="XnlR_reg_dom"/>
</dbReference>